<organism evidence="2 3">
    <name type="scientific">Caminicella sporogenes DSM 14501</name>
    <dbReference type="NCBI Taxonomy" id="1121266"/>
    <lineage>
        <taxon>Bacteria</taxon>
        <taxon>Bacillati</taxon>
        <taxon>Bacillota</taxon>
        <taxon>Clostridia</taxon>
        <taxon>Peptostreptococcales</taxon>
        <taxon>Caminicellaceae</taxon>
        <taxon>Caminicella</taxon>
    </lineage>
</organism>
<accession>A0A1M6LN64</accession>
<reference evidence="2 3" key="1">
    <citation type="submission" date="2016-11" db="EMBL/GenBank/DDBJ databases">
        <authorList>
            <person name="Jaros S."/>
            <person name="Januszkiewicz K."/>
            <person name="Wedrychowicz H."/>
        </authorList>
    </citation>
    <scope>NUCLEOTIDE SEQUENCE [LARGE SCALE GENOMIC DNA]</scope>
    <source>
        <strain evidence="2 3">DSM 14501</strain>
    </source>
</reference>
<evidence type="ECO:0000256" key="1">
    <source>
        <dbReference type="SAM" id="Phobius"/>
    </source>
</evidence>
<evidence type="ECO:0008006" key="4">
    <source>
        <dbReference type="Google" id="ProtNLM"/>
    </source>
</evidence>
<protein>
    <recommendedName>
        <fullName evidence="4">Prepilin-type N-terminal cleavage/methylation domain-containing protein</fullName>
    </recommendedName>
</protein>
<dbReference type="RefSeq" id="WP_072965587.1">
    <property type="nucleotide sequence ID" value="NZ_FRAJ01000003.1"/>
</dbReference>
<dbReference type="STRING" id="1121266.SAMN02745883_00278"/>
<feature type="transmembrane region" description="Helical" evidence="1">
    <location>
        <begin position="12"/>
        <end position="30"/>
    </location>
</feature>
<keyword evidence="3" id="KW-1185">Reference proteome</keyword>
<dbReference type="AlphaFoldDB" id="A0A1M6LN64"/>
<dbReference type="EMBL" id="FRAJ01000003">
    <property type="protein sequence ID" value="SHJ72658.1"/>
    <property type="molecule type" value="Genomic_DNA"/>
</dbReference>
<keyword evidence="1" id="KW-0472">Membrane</keyword>
<sequence>MFKIIKIKKGYTVIELIITLVIILTIFIIVEPMLKINRCNLKIFSAKLCQEIRNIRIINMTEDSLYYIVIKKDRYSVKRGIATLKTEYLDSNLILLDNFDDGALDYSIIHFNHNGTPSYAGTVRIKDINTGKYMEITIIPVTGRVLLKGEIFE</sequence>
<name>A0A1M6LN64_9FIRM</name>
<dbReference type="Proteomes" id="UP000184082">
    <property type="component" value="Unassembled WGS sequence"/>
</dbReference>
<evidence type="ECO:0000313" key="2">
    <source>
        <dbReference type="EMBL" id="SHJ72658.1"/>
    </source>
</evidence>
<keyword evidence="1" id="KW-0812">Transmembrane</keyword>
<proteinExistence type="predicted"/>
<keyword evidence="1" id="KW-1133">Transmembrane helix</keyword>
<evidence type="ECO:0000313" key="3">
    <source>
        <dbReference type="Proteomes" id="UP000184082"/>
    </source>
</evidence>
<gene>
    <name evidence="2" type="ORF">SAMN02745883_00278</name>
</gene>